<dbReference type="InterPro" id="IPR006194">
    <property type="entry name" value="Gly-tRNA-synth_heterodimer"/>
</dbReference>
<evidence type="ECO:0000313" key="12">
    <source>
        <dbReference type="EMBL" id="SBV93382.1"/>
    </source>
</evidence>
<dbReference type="GO" id="GO:0006426">
    <property type="term" value="P:glycyl-tRNA aminoacylation"/>
    <property type="evidence" value="ECO:0007669"/>
    <property type="project" value="UniProtKB-UniRule"/>
</dbReference>
<evidence type="ECO:0000259" key="11">
    <source>
        <dbReference type="Pfam" id="PF05746"/>
    </source>
</evidence>
<evidence type="ECO:0000256" key="5">
    <source>
        <dbReference type="ARBA" id="ARBA00022741"/>
    </source>
</evidence>
<reference evidence="12" key="1">
    <citation type="submission" date="2016-04" db="EMBL/GenBank/DDBJ databases">
        <authorList>
            <person name="Evans L.H."/>
            <person name="Alamgir A."/>
            <person name="Owens N."/>
            <person name="Weber N.D."/>
            <person name="Virtaneva K."/>
            <person name="Barbian K."/>
            <person name="Babar A."/>
            <person name="Rosenke K."/>
        </authorList>
    </citation>
    <scope>NUCLEOTIDE SEQUENCE</scope>
    <source>
        <strain evidence="12">86</strain>
    </source>
</reference>
<comment type="subcellular location">
    <subcellularLocation>
        <location evidence="1 10">Cytoplasm</location>
    </subcellularLocation>
</comment>
<dbReference type="InterPro" id="IPR015944">
    <property type="entry name" value="Gly-tRNA-synth_bsu"/>
</dbReference>
<name>A0A212J1M9_9DELT</name>
<evidence type="ECO:0000256" key="3">
    <source>
        <dbReference type="ARBA" id="ARBA00022490"/>
    </source>
</evidence>
<dbReference type="GO" id="GO:0005829">
    <property type="term" value="C:cytosol"/>
    <property type="evidence" value="ECO:0007669"/>
    <property type="project" value="TreeGrafter"/>
</dbReference>
<keyword evidence="8 10" id="KW-0030">Aminoacyl-tRNA synthetase</keyword>
<comment type="subunit">
    <text evidence="10">Tetramer of two alpha and two beta subunits.</text>
</comment>
<comment type="similarity">
    <text evidence="2 10">Belongs to the class-II aminoacyl-tRNA synthetase family.</text>
</comment>
<feature type="domain" description="DALR anticodon binding" evidence="11">
    <location>
        <begin position="583"/>
        <end position="682"/>
    </location>
</feature>
<dbReference type="HAMAP" id="MF_00255">
    <property type="entry name" value="Gly_tRNA_synth_beta"/>
    <property type="match status" value="1"/>
</dbReference>
<dbReference type="GO" id="GO:0004814">
    <property type="term" value="F:arginine-tRNA ligase activity"/>
    <property type="evidence" value="ECO:0007669"/>
    <property type="project" value="InterPro"/>
</dbReference>
<dbReference type="SUPFAM" id="SSF109604">
    <property type="entry name" value="HD-domain/PDEase-like"/>
    <property type="match status" value="1"/>
</dbReference>
<keyword evidence="3 10" id="KW-0963">Cytoplasm</keyword>
<proteinExistence type="inferred from homology"/>
<keyword evidence="5 10" id="KW-0547">Nucleotide-binding</keyword>
<dbReference type="PROSITE" id="PS50861">
    <property type="entry name" value="AA_TRNA_LIGASE_II_GLYAB"/>
    <property type="match status" value="1"/>
</dbReference>
<sequence length="695" mass="75346">MLSFTLEIGVEEFPARFLPGLEKELRERFSAAFTEAGVPFDDLRVLSTPRRSAVLARVAANSEQREELVMGPPVRVAYDGNGNPTKAAEGFAKTQGVAMAALFRETTDKGEYLAARKTVGGEKTADVLARICPEIIESLSFPKRMHWGNGTFTFARPLRWLLAMLDNAVIPFTVGGVASGNTTVGHRVHGFGPFTLSAASDYRAVIADKCGVTVDPAERRAAIIKGGNALAEKAGGVVLWKESLLDEVQGLTEHPVPLLGGFDAGFLEIPREVLLTSMESHQKSFGVEGKDGKLLPHFCTVLNMTPPDEDLVRKGWERVLRARLEDARFFWKTDLASGFDAWLASLDAVIFLAPLGSMGDKTRRLEALCRYLAETTGLVAPDDAARAGRLSKADLVSGMVGEFDSLQGIMGGIYAAKRGETPVVAQALREQYLPAGPDTPVPASLCGAFLSLADKADTMAGCFGLGMIPTGAADPYALRRCALGIARIIEEHGLALDIEAFFAKAQSLYSGIAWKLPQPEALGKLLEFFATRLKNQMVGQGNDTLLVEAVLSSDSRDVRGAHARLHALKAFSQESDFAQTAMTFKRVANIVRKQEQEEGVHFSGTYDVSLLAEDAEKALAEAVAVFARECDSLWEQGRYEELLRKAGALRPSVDAFFDGVMVMVDDAALRRNRLELLAAILQRMGRLADFSALQM</sequence>
<evidence type="ECO:0000256" key="7">
    <source>
        <dbReference type="ARBA" id="ARBA00022917"/>
    </source>
</evidence>
<evidence type="ECO:0000256" key="2">
    <source>
        <dbReference type="ARBA" id="ARBA00008226"/>
    </source>
</evidence>
<keyword evidence="7 10" id="KW-0648">Protein biosynthesis</keyword>
<dbReference type="Pfam" id="PF02092">
    <property type="entry name" value="tRNA_synt_2f"/>
    <property type="match status" value="1"/>
</dbReference>
<dbReference type="GO" id="GO:0005524">
    <property type="term" value="F:ATP binding"/>
    <property type="evidence" value="ECO:0007669"/>
    <property type="project" value="UniProtKB-UniRule"/>
</dbReference>
<dbReference type="GO" id="GO:0006420">
    <property type="term" value="P:arginyl-tRNA aminoacylation"/>
    <property type="evidence" value="ECO:0007669"/>
    <property type="project" value="InterPro"/>
</dbReference>
<dbReference type="PANTHER" id="PTHR30075:SF2">
    <property type="entry name" value="GLYCINE--TRNA LIGASE, CHLOROPLASTIC_MITOCHONDRIAL 2"/>
    <property type="match status" value="1"/>
</dbReference>
<dbReference type="PANTHER" id="PTHR30075">
    <property type="entry name" value="GLYCYL-TRNA SYNTHETASE"/>
    <property type="match status" value="1"/>
</dbReference>
<evidence type="ECO:0000256" key="6">
    <source>
        <dbReference type="ARBA" id="ARBA00022840"/>
    </source>
</evidence>
<accession>A0A212J1M9</accession>
<evidence type="ECO:0000256" key="9">
    <source>
        <dbReference type="ARBA" id="ARBA00047937"/>
    </source>
</evidence>
<comment type="catalytic activity">
    <reaction evidence="9 10">
        <text>tRNA(Gly) + glycine + ATP = glycyl-tRNA(Gly) + AMP + diphosphate</text>
        <dbReference type="Rhea" id="RHEA:16013"/>
        <dbReference type="Rhea" id="RHEA-COMP:9664"/>
        <dbReference type="Rhea" id="RHEA-COMP:9683"/>
        <dbReference type="ChEBI" id="CHEBI:30616"/>
        <dbReference type="ChEBI" id="CHEBI:33019"/>
        <dbReference type="ChEBI" id="CHEBI:57305"/>
        <dbReference type="ChEBI" id="CHEBI:78442"/>
        <dbReference type="ChEBI" id="CHEBI:78522"/>
        <dbReference type="ChEBI" id="CHEBI:456215"/>
        <dbReference type="EC" id="6.1.1.14"/>
    </reaction>
</comment>
<evidence type="ECO:0000256" key="8">
    <source>
        <dbReference type="ARBA" id="ARBA00023146"/>
    </source>
</evidence>
<gene>
    <name evidence="10 12" type="primary">glyS</name>
    <name evidence="12" type="ORF">KL86DPRO_10523</name>
</gene>
<dbReference type="EC" id="6.1.1.14" evidence="10"/>
<dbReference type="InterPro" id="IPR008909">
    <property type="entry name" value="DALR_anticod-bd"/>
</dbReference>
<protein>
    <recommendedName>
        <fullName evidence="10">Glycine--tRNA ligase beta subunit</fullName>
        <ecNumber evidence="10">6.1.1.14</ecNumber>
    </recommendedName>
    <alternativeName>
        <fullName evidence="10">Glycyl-tRNA synthetase beta subunit</fullName>
        <shortName evidence="10">GlyRS</shortName>
    </alternativeName>
</protein>
<organism evidence="12">
    <name type="scientific">uncultured delta proteobacterium</name>
    <dbReference type="NCBI Taxonomy" id="34034"/>
    <lineage>
        <taxon>Bacteria</taxon>
        <taxon>Deltaproteobacteria</taxon>
        <taxon>environmental samples</taxon>
    </lineage>
</organism>
<keyword evidence="6 10" id="KW-0067">ATP-binding</keyword>
<dbReference type="Pfam" id="PF05746">
    <property type="entry name" value="DALR_1"/>
    <property type="match status" value="1"/>
</dbReference>
<dbReference type="AlphaFoldDB" id="A0A212J1M9"/>
<evidence type="ECO:0000256" key="10">
    <source>
        <dbReference type="HAMAP-Rule" id="MF_00255"/>
    </source>
</evidence>
<dbReference type="PRINTS" id="PR01045">
    <property type="entry name" value="TRNASYNTHGB"/>
</dbReference>
<dbReference type="NCBIfam" id="TIGR00211">
    <property type="entry name" value="glyS"/>
    <property type="match status" value="1"/>
</dbReference>
<evidence type="ECO:0000256" key="4">
    <source>
        <dbReference type="ARBA" id="ARBA00022598"/>
    </source>
</evidence>
<dbReference type="GO" id="GO:0004820">
    <property type="term" value="F:glycine-tRNA ligase activity"/>
    <property type="evidence" value="ECO:0007669"/>
    <property type="project" value="UniProtKB-UniRule"/>
</dbReference>
<evidence type="ECO:0000256" key="1">
    <source>
        <dbReference type="ARBA" id="ARBA00004496"/>
    </source>
</evidence>
<dbReference type="EMBL" id="FLUQ01000001">
    <property type="protein sequence ID" value="SBV93382.1"/>
    <property type="molecule type" value="Genomic_DNA"/>
</dbReference>
<keyword evidence="4 10" id="KW-0436">Ligase</keyword>